<evidence type="ECO:0000313" key="11">
    <source>
        <dbReference type="Proteomes" id="UP000267654"/>
    </source>
</evidence>
<comment type="caution">
    <text evidence="10">The sequence shown here is derived from an EMBL/GenBank/DDBJ whole genome shotgun (WGS) entry which is preliminary data.</text>
</comment>
<dbReference type="Proteomes" id="UP000267654">
    <property type="component" value="Unassembled WGS sequence"/>
</dbReference>
<comment type="pathway">
    <text evidence="2 7">Isoprenoid biosynthesis; isopentenyl diphosphate biosynthesis via DXP pathway; isopentenyl diphosphate from 1-deoxy-D-xylulose 5-phosphate: step 4/6.</text>
</comment>
<comment type="cofactor">
    <cofactor evidence="7">
        <name>a divalent metal cation</name>
        <dbReference type="ChEBI" id="CHEBI:60240"/>
    </cofactor>
    <text evidence="7">Binds 1 divalent metal cation per subunit.</text>
</comment>
<dbReference type="SUPFAM" id="SSF69765">
    <property type="entry name" value="IpsF-like"/>
    <property type="match status" value="1"/>
</dbReference>
<feature type="binding site" evidence="7">
    <location>
        <begin position="8"/>
        <end position="10"/>
    </location>
    <ligand>
        <name>4-CDP-2-C-methyl-D-erythritol 2-phosphate</name>
        <dbReference type="ChEBI" id="CHEBI:57919"/>
    </ligand>
</feature>
<dbReference type="HAMAP" id="MF_00107">
    <property type="entry name" value="IspF"/>
    <property type="match status" value="1"/>
</dbReference>
<dbReference type="InterPro" id="IPR036571">
    <property type="entry name" value="MECDP_synthase_sf"/>
</dbReference>
<organism evidence="10 11">
    <name type="scientific">Aerophobetes bacterium</name>
    <dbReference type="NCBI Taxonomy" id="2030807"/>
    <lineage>
        <taxon>Bacteria</taxon>
        <taxon>Candidatus Aerophobota</taxon>
    </lineage>
</organism>
<comment type="subunit">
    <text evidence="7">Homotrimer.</text>
</comment>
<dbReference type="InterPro" id="IPR003526">
    <property type="entry name" value="MECDP_synthase"/>
</dbReference>
<comment type="catalytic activity">
    <reaction evidence="1 7 8">
        <text>4-CDP-2-C-methyl-D-erythritol 2-phosphate = 2-C-methyl-D-erythritol 2,4-cyclic diphosphate + CMP</text>
        <dbReference type="Rhea" id="RHEA:23864"/>
        <dbReference type="ChEBI" id="CHEBI:57919"/>
        <dbReference type="ChEBI" id="CHEBI:58483"/>
        <dbReference type="ChEBI" id="CHEBI:60377"/>
        <dbReference type="EC" id="4.6.1.12"/>
    </reaction>
</comment>
<keyword evidence="4 7" id="KW-0479">Metal-binding</keyword>
<keyword evidence="5 7" id="KW-0414">Isoprene biosynthesis</keyword>
<reference evidence="10 11" key="1">
    <citation type="submission" date="2018-06" db="EMBL/GenBank/DDBJ databases">
        <title>Extensive metabolic versatility and redundancy in microbially diverse, dynamic hydrothermal sediments.</title>
        <authorList>
            <person name="Dombrowski N."/>
            <person name="Teske A."/>
            <person name="Baker B.J."/>
        </authorList>
    </citation>
    <scope>NUCLEOTIDE SEQUENCE [LARGE SCALE GENOMIC DNA]</scope>
    <source>
        <strain evidence="10">B19_G9</strain>
    </source>
</reference>
<evidence type="ECO:0000256" key="8">
    <source>
        <dbReference type="RuleBase" id="RU004395"/>
    </source>
</evidence>
<dbReference type="UniPathway" id="UPA00056">
    <property type="reaction ID" value="UER00095"/>
</dbReference>
<dbReference type="Gene3D" id="3.30.1330.50">
    <property type="entry name" value="2-C-methyl-D-erythritol 2,4-cyclodiphosphate synthase"/>
    <property type="match status" value="1"/>
</dbReference>
<dbReference type="PROSITE" id="PS01350">
    <property type="entry name" value="ISPF"/>
    <property type="match status" value="1"/>
</dbReference>
<dbReference type="InterPro" id="IPR020555">
    <property type="entry name" value="MECDP_synthase_CS"/>
</dbReference>
<feature type="binding site" evidence="7">
    <location>
        <position position="8"/>
    </location>
    <ligand>
        <name>a divalent metal cation</name>
        <dbReference type="ChEBI" id="CHEBI:60240"/>
    </ligand>
</feature>
<evidence type="ECO:0000256" key="6">
    <source>
        <dbReference type="ARBA" id="ARBA00023239"/>
    </source>
</evidence>
<dbReference type="EMBL" id="QMQB01000129">
    <property type="protein sequence ID" value="RLE12828.1"/>
    <property type="molecule type" value="Genomic_DNA"/>
</dbReference>
<evidence type="ECO:0000256" key="2">
    <source>
        <dbReference type="ARBA" id="ARBA00004709"/>
    </source>
</evidence>
<dbReference type="GO" id="GO:0046872">
    <property type="term" value="F:metal ion binding"/>
    <property type="evidence" value="ECO:0007669"/>
    <property type="project" value="UniProtKB-KW"/>
</dbReference>
<proteinExistence type="inferred from homology"/>
<name>A0A662DD78_UNCAE</name>
<feature type="binding site" evidence="7">
    <location>
        <begin position="61"/>
        <end position="65"/>
    </location>
    <ligand>
        <name>4-CDP-2-C-methyl-D-erythritol 2-phosphate</name>
        <dbReference type="ChEBI" id="CHEBI:57919"/>
    </ligand>
</feature>
<comment type="function">
    <text evidence="7">Involved in the biosynthesis of isopentenyl diphosphate (IPP) and dimethylallyl diphosphate (DMAPP), two major building blocks of isoprenoid compounds. Catalyzes the conversion of 4-diphosphocytidyl-2-C-methyl-D-erythritol 2-phosphate (CDP-ME2P) to 2-C-methyl-D-erythritol 2,4-cyclodiphosphate (ME-CPP) with a corresponding release of cytidine 5-monophosphate (CMP).</text>
</comment>
<sequence length="158" mass="17346">MRTGIGYDIHPLVSKRKLVLGGVKIPYSMGLYGHSDADVLVHSIADALLGACGERDLGYNFPDKDPRYKDIESLHLLEEIYKIISKKGFFIVNVDSTLIAQEPRLTPYIPEMKKNIAKVLDVKVDQVGVKATNPEGIGPLGEKKAIACLSIATISKRL</sequence>
<evidence type="ECO:0000256" key="5">
    <source>
        <dbReference type="ARBA" id="ARBA00023229"/>
    </source>
</evidence>
<dbReference type="GO" id="GO:0019288">
    <property type="term" value="P:isopentenyl diphosphate biosynthetic process, methylerythritol 4-phosphate pathway"/>
    <property type="evidence" value="ECO:0007669"/>
    <property type="project" value="UniProtKB-UniRule"/>
</dbReference>
<feature type="site" description="Transition state stabilizer" evidence="7">
    <location>
        <position position="34"/>
    </location>
</feature>
<feature type="binding site" evidence="7">
    <location>
        <position position="10"/>
    </location>
    <ligand>
        <name>a divalent metal cation</name>
        <dbReference type="ChEBI" id="CHEBI:60240"/>
    </ligand>
</feature>
<evidence type="ECO:0000256" key="7">
    <source>
        <dbReference type="HAMAP-Rule" id="MF_00107"/>
    </source>
</evidence>
<evidence type="ECO:0000256" key="3">
    <source>
        <dbReference type="ARBA" id="ARBA00012579"/>
    </source>
</evidence>
<dbReference type="CDD" id="cd00554">
    <property type="entry name" value="MECDP_synthase"/>
    <property type="match status" value="1"/>
</dbReference>
<accession>A0A662DD78</accession>
<dbReference type="GO" id="GO:0008685">
    <property type="term" value="F:2-C-methyl-D-erythritol 2,4-cyclodiphosphate synthase activity"/>
    <property type="evidence" value="ECO:0007669"/>
    <property type="project" value="UniProtKB-UniRule"/>
</dbReference>
<evidence type="ECO:0000256" key="4">
    <source>
        <dbReference type="ARBA" id="ARBA00022723"/>
    </source>
</evidence>
<feature type="binding site" evidence="7">
    <location>
        <begin position="56"/>
        <end position="58"/>
    </location>
    <ligand>
        <name>4-CDP-2-C-methyl-D-erythritol 2-phosphate</name>
        <dbReference type="ChEBI" id="CHEBI:57919"/>
    </ligand>
</feature>
<dbReference type="GO" id="GO:0016114">
    <property type="term" value="P:terpenoid biosynthetic process"/>
    <property type="evidence" value="ECO:0007669"/>
    <property type="project" value="InterPro"/>
</dbReference>
<gene>
    <name evidence="7" type="primary">ispF</name>
    <name evidence="10" type="ORF">DRI96_03945</name>
</gene>
<comment type="similarity">
    <text evidence="7 8">Belongs to the IspF family.</text>
</comment>
<dbReference type="EC" id="4.6.1.12" evidence="3 7"/>
<dbReference type="Pfam" id="PF02542">
    <property type="entry name" value="YgbB"/>
    <property type="match status" value="1"/>
</dbReference>
<dbReference type="AlphaFoldDB" id="A0A662DD78"/>
<protein>
    <recommendedName>
        <fullName evidence="3 7">2-C-methyl-D-erythritol 2,4-cyclodiphosphate synthase</fullName>
        <shortName evidence="7">MECDP-synthase</shortName>
        <shortName evidence="7">MECPP-synthase</shortName>
        <shortName evidence="7">MECPS</shortName>
        <ecNumber evidence="3 7">4.6.1.12</ecNumber>
    </recommendedName>
</protein>
<feature type="binding site" evidence="7">
    <location>
        <begin position="34"/>
        <end position="35"/>
    </location>
    <ligand>
        <name>4-CDP-2-C-methyl-D-erythritol 2-phosphate</name>
        <dbReference type="ChEBI" id="CHEBI:57919"/>
    </ligand>
</feature>
<dbReference type="PANTHER" id="PTHR43181:SF1">
    <property type="entry name" value="2-C-METHYL-D-ERYTHRITOL 2,4-CYCLODIPHOSPHATE SYNTHASE, CHLOROPLASTIC"/>
    <property type="match status" value="1"/>
</dbReference>
<feature type="domain" description="2-C-methyl-D-erythritol 2,4-cyclodiphosphate synthase" evidence="9">
    <location>
        <begin position="1"/>
        <end position="154"/>
    </location>
</feature>
<keyword evidence="6 7" id="KW-0456">Lyase</keyword>
<comment type="caution">
    <text evidence="7">Lacks conserved residue(s) required for the propagation of feature annotation.</text>
</comment>
<evidence type="ECO:0000256" key="1">
    <source>
        <dbReference type="ARBA" id="ARBA00000200"/>
    </source>
</evidence>
<evidence type="ECO:0000259" key="9">
    <source>
        <dbReference type="Pfam" id="PF02542"/>
    </source>
</evidence>
<dbReference type="PANTHER" id="PTHR43181">
    <property type="entry name" value="2-C-METHYL-D-ERYTHRITOL 2,4-CYCLODIPHOSPHATE SYNTHASE, CHLOROPLASTIC"/>
    <property type="match status" value="1"/>
</dbReference>
<evidence type="ECO:0000313" key="10">
    <source>
        <dbReference type="EMBL" id="RLE12828.1"/>
    </source>
</evidence>
<feature type="binding site" evidence="7">
    <location>
        <position position="42"/>
    </location>
    <ligand>
        <name>a divalent metal cation</name>
        <dbReference type="ChEBI" id="CHEBI:60240"/>
    </ligand>
</feature>
<dbReference type="NCBIfam" id="TIGR00151">
    <property type="entry name" value="ispF"/>
    <property type="match status" value="1"/>
</dbReference>